<dbReference type="Gene3D" id="1.10.135.10">
    <property type="entry name" value="ATP:guanido phosphotransferase, N-terminal domain"/>
    <property type="match status" value="1"/>
</dbReference>
<organism evidence="9 10">
    <name type="scientific">Temnothorax longispinosus</name>
    <dbReference type="NCBI Taxonomy" id="300112"/>
    <lineage>
        <taxon>Eukaryota</taxon>
        <taxon>Metazoa</taxon>
        <taxon>Ecdysozoa</taxon>
        <taxon>Arthropoda</taxon>
        <taxon>Hexapoda</taxon>
        <taxon>Insecta</taxon>
        <taxon>Pterygota</taxon>
        <taxon>Neoptera</taxon>
        <taxon>Endopterygota</taxon>
        <taxon>Hymenoptera</taxon>
        <taxon>Apocrita</taxon>
        <taxon>Aculeata</taxon>
        <taxon>Formicoidea</taxon>
        <taxon>Formicidae</taxon>
        <taxon>Myrmicinae</taxon>
        <taxon>Temnothorax</taxon>
    </lineage>
</organism>
<evidence type="ECO:0000256" key="2">
    <source>
        <dbReference type="ARBA" id="ARBA00012230"/>
    </source>
</evidence>
<dbReference type="InterPro" id="IPR000749">
    <property type="entry name" value="ATP-guanido_PTrfase"/>
</dbReference>
<dbReference type="EMBL" id="QBLH01003476">
    <property type="protein sequence ID" value="TGZ38083.1"/>
    <property type="molecule type" value="Genomic_DNA"/>
</dbReference>
<evidence type="ECO:0000256" key="4">
    <source>
        <dbReference type="ARBA" id="ARBA00022741"/>
    </source>
</evidence>
<dbReference type="STRING" id="300112.A0A4S2JQ75"/>
<feature type="domain" description="Phosphagen kinase N-terminal" evidence="8">
    <location>
        <begin position="1"/>
        <end position="27"/>
    </location>
</feature>
<dbReference type="Pfam" id="PF00217">
    <property type="entry name" value="ATP-gua_Ptrans"/>
    <property type="match status" value="1"/>
</dbReference>
<keyword evidence="6" id="KW-0067">ATP-binding</keyword>
<dbReference type="SUPFAM" id="SSF55931">
    <property type="entry name" value="Glutamine synthetase/guanido kinase"/>
    <property type="match status" value="1"/>
</dbReference>
<sequence length="146" mass="17047">MGIYASDPETYNVFTGLFDPVIEEYHSVPWRKRIKAAVRVKLQDSFYNTIILYLWIQEALTSYPGIFFNEKKTFLVWCNEEDHMRLISMERDGNLGRRYTRDSLKWSKKSRRNWNSCGIGDSASLHSALRILAQPSEPPCTFACQN</sequence>
<gene>
    <name evidence="9" type="ORF">DBV15_10041</name>
</gene>
<reference evidence="9 10" key="1">
    <citation type="journal article" date="2019" name="Philos. Trans. R. Soc. Lond., B, Biol. Sci.">
        <title>Ant behaviour and brain gene expression of defending hosts depend on the ecological success of the intruding social parasite.</title>
        <authorList>
            <person name="Kaur R."/>
            <person name="Stoldt M."/>
            <person name="Jongepier E."/>
            <person name="Feldmeyer B."/>
            <person name="Menzel F."/>
            <person name="Bornberg-Bauer E."/>
            <person name="Foitzik S."/>
        </authorList>
    </citation>
    <scope>NUCLEOTIDE SEQUENCE [LARGE SCALE GENOMIC DNA]</scope>
    <source>
        <tissue evidence="9">Whole body</tissue>
    </source>
</reference>
<name>A0A4S2JQ75_9HYME</name>
<dbReference type="InterPro" id="IPR022414">
    <property type="entry name" value="ATP-guanido_PTrfase_cat"/>
</dbReference>
<keyword evidence="10" id="KW-1185">Reference proteome</keyword>
<dbReference type="Proteomes" id="UP000310200">
    <property type="component" value="Unassembled WGS sequence"/>
</dbReference>
<dbReference type="GO" id="GO:0005524">
    <property type="term" value="F:ATP binding"/>
    <property type="evidence" value="ECO:0007669"/>
    <property type="project" value="UniProtKB-KW"/>
</dbReference>
<keyword evidence="4" id="KW-0547">Nucleotide-binding</keyword>
<evidence type="ECO:0000256" key="7">
    <source>
        <dbReference type="PROSITE-ProRule" id="PRU00842"/>
    </source>
</evidence>
<dbReference type="EC" id="2.7.3.3" evidence="2"/>
<dbReference type="GO" id="GO:0004111">
    <property type="term" value="F:creatine kinase activity"/>
    <property type="evidence" value="ECO:0007669"/>
    <property type="project" value="InterPro"/>
</dbReference>
<dbReference type="Gene3D" id="3.30.590.10">
    <property type="entry name" value="Glutamine synthetase/guanido kinase, catalytic domain"/>
    <property type="match status" value="1"/>
</dbReference>
<dbReference type="InterPro" id="IPR022413">
    <property type="entry name" value="ATP-guanido_PTrfase_N"/>
</dbReference>
<proteinExistence type="inferred from homology"/>
<dbReference type="SUPFAM" id="SSF48034">
    <property type="entry name" value="Guanido kinase N-terminal domain"/>
    <property type="match status" value="1"/>
</dbReference>
<accession>A0A4S2JQ75</accession>
<dbReference type="PROSITE" id="PS51509">
    <property type="entry name" value="PHOSPHAGEN_KINASE_N"/>
    <property type="match status" value="1"/>
</dbReference>
<keyword evidence="5" id="KW-0418">Kinase</keyword>
<evidence type="ECO:0000313" key="9">
    <source>
        <dbReference type="EMBL" id="TGZ38083.1"/>
    </source>
</evidence>
<evidence type="ECO:0000259" key="8">
    <source>
        <dbReference type="PROSITE" id="PS51509"/>
    </source>
</evidence>
<evidence type="ECO:0000256" key="5">
    <source>
        <dbReference type="ARBA" id="ARBA00022777"/>
    </source>
</evidence>
<comment type="caution">
    <text evidence="9">The sequence shown here is derived from an EMBL/GenBank/DDBJ whole genome shotgun (WGS) entry which is preliminary data.</text>
</comment>
<dbReference type="GO" id="GO:0005615">
    <property type="term" value="C:extracellular space"/>
    <property type="evidence" value="ECO:0007669"/>
    <property type="project" value="TreeGrafter"/>
</dbReference>
<dbReference type="AlphaFoldDB" id="A0A4S2JQ75"/>
<dbReference type="Pfam" id="PF02807">
    <property type="entry name" value="ATP-gua_PtransN"/>
    <property type="match status" value="1"/>
</dbReference>
<evidence type="ECO:0000256" key="1">
    <source>
        <dbReference type="ARBA" id="ARBA00006798"/>
    </source>
</evidence>
<dbReference type="GO" id="GO:0046314">
    <property type="term" value="P:phosphocreatine biosynthetic process"/>
    <property type="evidence" value="ECO:0007669"/>
    <property type="project" value="InterPro"/>
</dbReference>
<dbReference type="InterPro" id="IPR036802">
    <property type="entry name" value="ATP-guanido_PTrfase_N_sf"/>
</dbReference>
<evidence type="ECO:0000313" key="10">
    <source>
        <dbReference type="Proteomes" id="UP000310200"/>
    </source>
</evidence>
<dbReference type="PANTHER" id="PTHR11547">
    <property type="entry name" value="ARGININE OR CREATINE KINASE"/>
    <property type="match status" value="1"/>
</dbReference>
<comment type="similarity">
    <text evidence="1 7">Belongs to the ATP:guanido phosphotransferase family.</text>
</comment>
<dbReference type="InterPro" id="IPR014746">
    <property type="entry name" value="Gln_synth/guanido_kin_cat_dom"/>
</dbReference>
<evidence type="ECO:0000256" key="3">
    <source>
        <dbReference type="ARBA" id="ARBA00022679"/>
    </source>
</evidence>
<protein>
    <recommendedName>
        <fullName evidence="2">arginine kinase</fullName>
        <ecNumber evidence="2">2.7.3.3</ecNumber>
    </recommendedName>
</protein>
<evidence type="ECO:0000256" key="6">
    <source>
        <dbReference type="ARBA" id="ARBA00022840"/>
    </source>
</evidence>
<dbReference type="PANTHER" id="PTHR11547:SF38">
    <property type="entry name" value="ARGININE KINASE 1-RELATED"/>
    <property type="match status" value="1"/>
</dbReference>
<keyword evidence="3" id="KW-0808">Transferase</keyword>
<dbReference type="GO" id="GO:0004054">
    <property type="term" value="F:arginine kinase activity"/>
    <property type="evidence" value="ECO:0007669"/>
    <property type="project" value="UniProtKB-EC"/>
</dbReference>